<feature type="domain" description="Aminodeoxyfutalosine deaminase/Imidazolonepropionase-like composite" evidence="5">
    <location>
        <begin position="23"/>
        <end position="43"/>
    </location>
</feature>
<dbReference type="InterPro" id="IPR032466">
    <property type="entry name" value="Metal_Hydrolase"/>
</dbReference>
<dbReference type="Pfam" id="PF22039">
    <property type="entry name" value="HUTI_composite_bact"/>
    <property type="match status" value="1"/>
</dbReference>
<proteinExistence type="predicted"/>
<dbReference type="InterPro" id="IPR011059">
    <property type="entry name" value="Metal-dep_hydrolase_composite"/>
</dbReference>
<comment type="caution">
    <text evidence="6">The sequence shown here is derived from an EMBL/GenBank/DDBJ whole genome shotgun (WGS) entry which is preliminary data.</text>
</comment>
<evidence type="ECO:0000256" key="1">
    <source>
        <dbReference type="ARBA" id="ARBA00022723"/>
    </source>
</evidence>
<dbReference type="SUPFAM" id="SSF51556">
    <property type="entry name" value="Metallo-dependent hydrolases"/>
    <property type="match status" value="1"/>
</dbReference>
<dbReference type="Gene3D" id="2.30.40.10">
    <property type="entry name" value="Urease, subunit C, domain 1"/>
    <property type="match status" value="1"/>
</dbReference>
<dbReference type="PANTHER" id="PTHR43135:SF3">
    <property type="entry name" value="ALPHA-D-RIBOSE 1-METHYLPHOSPHONATE 5-TRIPHOSPHATE DIPHOSPHATASE"/>
    <property type="match status" value="1"/>
</dbReference>
<evidence type="ECO:0000259" key="4">
    <source>
        <dbReference type="Pfam" id="PF01979"/>
    </source>
</evidence>
<dbReference type="InterPro" id="IPR051781">
    <property type="entry name" value="Metallo-dep_Hydrolase"/>
</dbReference>
<keyword evidence="1" id="KW-0479">Metal-binding</keyword>
<sequence length="395" mass="41715">MTDTLLTADRVLPGPAGQAIVDGGVLVRDGAIAAVGPTDELLQHADAEVRRFPSGTILPGLVDGHVHLVLDAGADQQDIIRRFRERDDELLLEDMHTRAAAAQRAGITTLRDVGDSRGLVARLRDADATTRRLPRLLTAGAPLTIPGGDASFFGGAVDRGDLRSAVTERAEAGVDFISLMASGGHLSPDDAPAPYESQFSHEEIETIVAAAHDVGLPVTAHAHGTQAIVDSVSAGVDVIEHATFTTGPHEVNYDEKCVREMAERGIAVCITASLNWRRIVAQMGADRAHALFYGKLSWLYEAGVPQVPGSRAGTANSQSNDLVSALEAYEWAGVPREIVLDYATAGAARALGLAATTGTLAPDLAADILVVEGDPREDLGALRRVQAVMQDGQWR</sequence>
<organism evidence="6 7">
    <name type="scientific">Saccharopolyspora phatthalungensis</name>
    <dbReference type="NCBI Taxonomy" id="664693"/>
    <lineage>
        <taxon>Bacteria</taxon>
        <taxon>Bacillati</taxon>
        <taxon>Actinomycetota</taxon>
        <taxon>Actinomycetes</taxon>
        <taxon>Pseudonocardiales</taxon>
        <taxon>Pseudonocardiaceae</taxon>
        <taxon>Saccharopolyspora</taxon>
    </lineage>
</organism>
<evidence type="ECO:0000313" key="6">
    <source>
        <dbReference type="EMBL" id="MBB5157483.1"/>
    </source>
</evidence>
<dbReference type="SUPFAM" id="SSF51338">
    <property type="entry name" value="Composite domain of metallo-dependent hydrolases"/>
    <property type="match status" value="2"/>
</dbReference>
<dbReference type="GO" id="GO:0016810">
    <property type="term" value="F:hydrolase activity, acting on carbon-nitrogen (but not peptide) bonds"/>
    <property type="evidence" value="ECO:0007669"/>
    <property type="project" value="InterPro"/>
</dbReference>
<feature type="domain" description="Amidohydrolase-related" evidence="4">
    <location>
        <begin position="56"/>
        <end position="394"/>
    </location>
</feature>
<keyword evidence="7" id="KW-1185">Reference proteome</keyword>
<dbReference type="Gene3D" id="3.20.20.140">
    <property type="entry name" value="Metal-dependent hydrolases"/>
    <property type="match status" value="1"/>
</dbReference>
<dbReference type="PANTHER" id="PTHR43135">
    <property type="entry name" value="ALPHA-D-RIBOSE 1-METHYLPHOSPHONATE 5-TRIPHOSPHATE DIPHOSPHATASE"/>
    <property type="match status" value="1"/>
</dbReference>
<protein>
    <submittedName>
        <fullName evidence="6">Imidazolonepropionase-like amidohydrolase</fullName>
    </submittedName>
</protein>
<keyword evidence="3" id="KW-0862">Zinc</keyword>
<name>A0A840QIZ6_9PSEU</name>
<evidence type="ECO:0000313" key="7">
    <source>
        <dbReference type="Proteomes" id="UP000584374"/>
    </source>
</evidence>
<evidence type="ECO:0000259" key="5">
    <source>
        <dbReference type="Pfam" id="PF22039"/>
    </source>
</evidence>
<dbReference type="InterPro" id="IPR054418">
    <property type="entry name" value="MQNX/HUTI_composite_N"/>
</dbReference>
<evidence type="ECO:0000256" key="2">
    <source>
        <dbReference type="ARBA" id="ARBA00022801"/>
    </source>
</evidence>
<dbReference type="AlphaFoldDB" id="A0A840QIZ6"/>
<accession>A0A840QIZ6</accession>
<evidence type="ECO:0000256" key="3">
    <source>
        <dbReference type="ARBA" id="ARBA00022833"/>
    </source>
</evidence>
<dbReference type="EMBL" id="JACHIW010000001">
    <property type="protein sequence ID" value="MBB5157483.1"/>
    <property type="molecule type" value="Genomic_DNA"/>
</dbReference>
<reference evidence="6 7" key="1">
    <citation type="submission" date="2020-08" db="EMBL/GenBank/DDBJ databases">
        <title>Sequencing the genomes of 1000 actinobacteria strains.</title>
        <authorList>
            <person name="Klenk H.-P."/>
        </authorList>
    </citation>
    <scope>NUCLEOTIDE SEQUENCE [LARGE SCALE GENOMIC DNA]</scope>
    <source>
        <strain evidence="6 7">DSM 45584</strain>
    </source>
</reference>
<dbReference type="GO" id="GO:0046872">
    <property type="term" value="F:metal ion binding"/>
    <property type="evidence" value="ECO:0007669"/>
    <property type="project" value="UniProtKB-KW"/>
</dbReference>
<gene>
    <name evidence="6" type="ORF">BJ970_005017</name>
</gene>
<dbReference type="InterPro" id="IPR006680">
    <property type="entry name" value="Amidohydro-rel"/>
</dbReference>
<keyword evidence="2 6" id="KW-0378">Hydrolase</keyword>
<dbReference type="RefSeq" id="WP_184728397.1">
    <property type="nucleotide sequence ID" value="NZ_JACHIW010000001.1"/>
</dbReference>
<dbReference type="Proteomes" id="UP000584374">
    <property type="component" value="Unassembled WGS sequence"/>
</dbReference>
<dbReference type="Pfam" id="PF01979">
    <property type="entry name" value="Amidohydro_1"/>
    <property type="match status" value="1"/>
</dbReference>